<dbReference type="EMBL" id="CAMXCT030000836">
    <property type="protein sequence ID" value="CAL4771115.1"/>
    <property type="molecule type" value="Genomic_DNA"/>
</dbReference>
<feature type="region of interest" description="Disordered" evidence="1">
    <location>
        <begin position="606"/>
        <end position="702"/>
    </location>
</feature>
<accession>A0A9P1C2X2</accession>
<feature type="compositionally biased region" description="Basic and acidic residues" evidence="1">
    <location>
        <begin position="1007"/>
        <end position="1028"/>
    </location>
</feature>
<keyword evidence="6" id="KW-1185">Reference proteome</keyword>
<reference evidence="3" key="1">
    <citation type="submission" date="2022-10" db="EMBL/GenBank/DDBJ databases">
        <authorList>
            <person name="Chen Y."/>
            <person name="Dougan E. K."/>
            <person name="Chan C."/>
            <person name="Rhodes N."/>
            <person name="Thang M."/>
        </authorList>
    </citation>
    <scope>NUCLEOTIDE SEQUENCE</scope>
</reference>
<evidence type="ECO:0000259" key="2">
    <source>
        <dbReference type="PROSITE" id="PS50020"/>
    </source>
</evidence>
<dbReference type="SUPFAM" id="SSF54791">
    <property type="entry name" value="Eukaryotic type KH-domain (KH-domain type I)"/>
    <property type="match status" value="1"/>
</dbReference>
<feature type="domain" description="WW" evidence="2">
    <location>
        <begin position="564"/>
        <end position="598"/>
    </location>
</feature>
<feature type="compositionally biased region" description="Pro residues" evidence="1">
    <location>
        <begin position="638"/>
        <end position="650"/>
    </location>
</feature>
<feature type="compositionally biased region" description="Polar residues" evidence="1">
    <location>
        <begin position="160"/>
        <end position="170"/>
    </location>
</feature>
<dbReference type="EMBL" id="CAMXCT020000836">
    <property type="protein sequence ID" value="CAL1137178.1"/>
    <property type="molecule type" value="Genomic_DNA"/>
</dbReference>
<evidence type="ECO:0000256" key="1">
    <source>
        <dbReference type="SAM" id="MobiDB-lite"/>
    </source>
</evidence>
<reference evidence="4" key="2">
    <citation type="submission" date="2024-04" db="EMBL/GenBank/DDBJ databases">
        <authorList>
            <person name="Chen Y."/>
            <person name="Shah S."/>
            <person name="Dougan E. K."/>
            <person name="Thang M."/>
            <person name="Chan C."/>
        </authorList>
    </citation>
    <scope>NUCLEOTIDE SEQUENCE [LARGE SCALE GENOMIC DNA]</scope>
</reference>
<dbReference type="InterPro" id="IPR001202">
    <property type="entry name" value="WW_dom"/>
</dbReference>
<feature type="compositionally biased region" description="Basic and acidic residues" evidence="1">
    <location>
        <begin position="757"/>
        <end position="780"/>
    </location>
</feature>
<dbReference type="CDD" id="cd00201">
    <property type="entry name" value="WW"/>
    <property type="match status" value="2"/>
</dbReference>
<feature type="region of interest" description="Disordered" evidence="1">
    <location>
        <begin position="714"/>
        <end position="1056"/>
    </location>
</feature>
<feature type="compositionally biased region" description="Pro residues" evidence="1">
    <location>
        <begin position="904"/>
        <end position="913"/>
    </location>
</feature>
<comment type="caution">
    <text evidence="3">The sequence shown here is derived from an EMBL/GenBank/DDBJ whole genome shotgun (WGS) entry which is preliminary data.</text>
</comment>
<proteinExistence type="predicted"/>
<sequence length="1072" mass="119988">MGTCEDAERRVVAVPLRGGLLQHALKKITEVTGVYSCKLEHLEDGAQVVIRGPHGQLSHCAQLVLRAAVGDFHALSVVELFQQVSTPRKLTDSKGSGQTPLQVIGISTGCDLTLHGSKLQIQGPSAAIAKGAMKKVERFLASDSTDINEVLQAAKADAPRNSNSSVSDIQTRAAALRRQSRPSKKDAEREERFVEIPNLSRNRLLNCQGAMIRKLQELYGVHVKVLDSKDYPDVPKDSLPLRLKGSPANVADCEGVLWQMSQDDFSAIGFVVTPLRLARVDLQAFAGHKKDSRFLHNICRNWKEVLAIDVAYNDSNKGHEQMLEITLCGELDKVMALKEAVCAFAPLIERSERYQSELAKNTQLLKEILQEIVERGLAQPEGDNLIPHSGDQSEVSKLQKYMRRRGDDLLRSLGPAVLKLLGLTRRRLTGMVKDHVARVGGEQDYADDLEIDCDEVKLAINDGTVFIPKSQSSGLRLGESITFRLVVVGDRCTAADLEHAAWHPPPAQPGLMRGPGSPAGPAGQSGHAGHVPDRVPVIEMRMDELGRRYYWNHTEMTSDWKPPPPQIGFWQRLMDYRSRRPYYHNPGTRETVWQLPVSQVPSSADLAAPPGVFTQPTSLRLQPAAPARSMPEEMPQGAPEPEPMPRIPPTRRPDGGSTRPREEPGEQTNRHFIPSAQQHKEDARDGDELDDLSPALDCDEQTELDAIVQEALERQRKEQLAEDAASDVRLDEERPEVFEAADKLPDMDFFDPYGEGEQYREHEDFEKEDPVPKSDSWSKDQEEELSEALEERCKARSAGSKRPTTGKSRQDQDSFDARPPLPRRKRKADMAEFGAEEGKRRVTQKPRPPAPPPKPPPPHVPPPLAAKKRQMQQPEPPKEPPSWWREEAKNQSASTFSEQDKVPLKPPEPPGPPWVEDHGGPPASPVASPVASPSNRRVVKVNVVKLSSENKDDGVEDHEEPGSWQDASDIPVREENEKRSLPPRPTNQHGRHGTQGPGERGRKRLVRSWDSRKKEFVYHEKYDDEGPRKGGNNKKAWNEGWTQDSEQWADSWTGREVRSRWQKSKDSYYYKY</sequence>
<evidence type="ECO:0000313" key="4">
    <source>
        <dbReference type="EMBL" id="CAL1137178.1"/>
    </source>
</evidence>
<organism evidence="3">
    <name type="scientific">Cladocopium goreaui</name>
    <dbReference type="NCBI Taxonomy" id="2562237"/>
    <lineage>
        <taxon>Eukaryota</taxon>
        <taxon>Sar</taxon>
        <taxon>Alveolata</taxon>
        <taxon>Dinophyceae</taxon>
        <taxon>Suessiales</taxon>
        <taxon>Symbiodiniaceae</taxon>
        <taxon>Cladocopium</taxon>
    </lineage>
</organism>
<dbReference type="InterPro" id="IPR036612">
    <property type="entry name" value="KH_dom_type_1_sf"/>
</dbReference>
<dbReference type="EMBL" id="CAMXCT010000836">
    <property type="protein sequence ID" value="CAI3983803.1"/>
    <property type="molecule type" value="Genomic_DNA"/>
</dbReference>
<dbReference type="PROSITE" id="PS50020">
    <property type="entry name" value="WW_DOMAIN_2"/>
    <property type="match status" value="2"/>
</dbReference>
<feature type="compositionally biased region" description="Basic and acidic residues" evidence="1">
    <location>
        <begin position="651"/>
        <end position="664"/>
    </location>
</feature>
<feature type="compositionally biased region" description="Pro residues" evidence="1">
    <location>
        <begin position="846"/>
        <end position="864"/>
    </location>
</feature>
<dbReference type="AlphaFoldDB" id="A0A9P1C2X2"/>
<dbReference type="CDD" id="cd00105">
    <property type="entry name" value="KH-I"/>
    <property type="match status" value="1"/>
</dbReference>
<gene>
    <name evidence="3" type="ORF">C1SCF055_LOCUS11385</name>
</gene>
<dbReference type="SMART" id="SM00456">
    <property type="entry name" value="WW"/>
    <property type="match status" value="2"/>
</dbReference>
<evidence type="ECO:0000313" key="3">
    <source>
        <dbReference type="EMBL" id="CAI3983803.1"/>
    </source>
</evidence>
<name>A0A9P1C2X2_9DINO</name>
<feature type="domain" description="WW" evidence="2">
    <location>
        <begin position="539"/>
        <end position="565"/>
    </location>
</feature>
<evidence type="ECO:0000313" key="6">
    <source>
        <dbReference type="Proteomes" id="UP001152797"/>
    </source>
</evidence>
<feature type="compositionally biased region" description="Low complexity" evidence="1">
    <location>
        <begin position="925"/>
        <end position="945"/>
    </location>
</feature>
<dbReference type="GO" id="GO:0003723">
    <property type="term" value="F:RNA binding"/>
    <property type="evidence" value="ECO:0007669"/>
    <property type="project" value="InterPro"/>
</dbReference>
<feature type="region of interest" description="Disordered" evidence="1">
    <location>
        <begin position="154"/>
        <end position="191"/>
    </location>
</feature>
<feature type="compositionally biased region" description="Acidic residues" evidence="1">
    <location>
        <begin position="684"/>
        <end position="702"/>
    </location>
</feature>
<feature type="compositionally biased region" description="Basic and acidic residues" evidence="1">
    <location>
        <begin position="971"/>
        <end position="980"/>
    </location>
</feature>
<dbReference type="OrthoDB" id="431954at2759"/>
<dbReference type="Gene3D" id="2.20.70.10">
    <property type="match status" value="1"/>
</dbReference>
<dbReference type="Proteomes" id="UP001152797">
    <property type="component" value="Unassembled WGS sequence"/>
</dbReference>
<protein>
    <submittedName>
        <fullName evidence="5">K Homology domain-containing protein</fullName>
    </submittedName>
</protein>
<feature type="compositionally biased region" description="Basic and acidic residues" evidence="1">
    <location>
        <begin position="714"/>
        <end position="746"/>
    </location>
</feature>
<feature type="compositionally biased region" description="Polar residues" evidence="1">
    <location>
        <begin position="1040"/>
        <end position="1050"/>
    </location>
</feature>
<evidence type="ECO:0000313" key="5">
    <source>
        <dbReference type="EMBL" id="CAL4771115.1"/>
    </source>
</evidence>